<evidence type="ECO:0000313" key="2">
    <source>
        <dbReference type="Proteomes" id="UP000035740"/>
    </source>
</evidence>
<name>A0A0J8BQI1_BETVV</name>
<dbReference type="AlphaFoldDB" id="A0A0J8BQI1"/>
<dbReference type="EMBL" id="KQ090181">
    <property type="protein sequence ID" value="KMT02193.1"/>
    <property type="molecule type" value="Genomic_DNA"/>
</dbReference>
<keyword evidence="2" id="KW-1185">Reference proteome</keyword>
<dbReference type="OrthoDB" id="432645at2759"/>
<dbReference type="Proteomes" id="UP000035740">
    <property type="component" value="Chromosome 9"/>
</dbReference>
<dbReference type="eggNOG" id="KOG1698">
    <property type="taxonomic scope" value="Eukaryota"/>
</dbReference>
<protein>
    <submittedName>
        <fullName evidence="1">Uncharacterized protein</fullName>
    </submittedName>
</protein>
<proteinExistence type="predicted"/>
<gene>
    <name evidence="1" type="ORF">BVRB_9g207090</name>
</gene>
<sequence length="37" mass="4155">MASEILPQALLTIPSNHSLQCPTLKKQLGFPVETYRE</sequence>
<organism evidence="1 2">
    <name type="scientific">Beta vulgaris subsp. vulgaris</name>
    <name type="common">Beet</name>
    <dbReference type="NCBI Taxonomy" id="3555"/>
    <lineage>
        <taxon>Eukaryota</taxon>
        <taxon>Viridiplantae</taxon>
        <taxon>Streptophyta</taxon>
        <taxon>Embryophyta</taxon>
        <taxon>Tracheophyta</taxon>
        <taxon>Spermatophyta</taxon>
        <taxon>Magnoliopsida</taxon>
        <taxon>eudicotyledons</taxon>
        <taxon>Gunneridae</taxon>
        <taxon>Pentapetalae</taxon>
        <taxon>Caryophyllales</taxon>
        <taxon>Chenopodiaceae</taxon>
        <taxon>Betoideae</taxon>
        <taxon>Beta</taxon>
    </lineage>
</organism>
<dbReference type="Gramene" id="KMT02193">
    <property type="protein sequence ID" value="KMT02193"/>
    <property type="gene ID" value="BVRB_9g207090"/>
</dbReference>
<evidence type="ECO:0000313" key="1">
    <source>
        <dbReference type="EMBL" id="KMT02193.1"/>
    </source>
</evidence>
<reference evidence="1 2" key="1">
    <citation type="journal article" date="2014" name="Nature">
        <title>The genome of the recently domesticated crop plant sugar beet (Beta vulgaris).</title>
        <authorList>
            <person name="Dohm J.C."/>
            <person name="Minoche A.E."/>
            <person name="Holtgrawe D."/>
            <person name="Capella-Gutierrez S."/>
            <person name="Zakrzewski F."/>
            <person name="Tafer H."/>
            <person name="Rupp O."/>
            <person name="Sorensen T.R."/>
            <person name="Stracke R."/>
            <person name="Reinhardt R."/>
            <person name="Goesmann A."/>
            <person name="Kraft T."/>
            <person name="Schulz B."/>
            <person name="Stadler P.F."/>
            <person name="Schmidt T."/>
            <person name="Gabaldon T."/>
            <person name="Lehrach H."/>
            <person name="Weisshaar B."/>
            <person name="Himmelbauer H."/>
        </authorList>
    </citation>
    <scope>NUCLEOTIDE SEQUENCE [LARGE SCALE GENOMIC DNA]</scope>
    <source>
        <tissue evidence="1">Taproot</tissue>
    </source>
</reference>
<accession>A0A0J8BQI1</accession>